<evidence type="ECO:0000256" key="5">
    <source>
        <dbReference type="ARBA" id="ARBA00018569"/>
    </source>
</evidence>
<dbReference type="InterPro" id="IPR005886">
    <property type="entry name" value="UDP_G4E"/>
</dbReference>
<evidence type="ECO:0000313" key="11">
    <source>
        <dbReference type="Proteomes" id="UP000198751"/>
    </source>
</evidence>
<comment type="pathway">
    <text evidence="8">Carbohydrate metabolism; galactose metabolism.</text>
</comment>
<dbReference type="NCBIfam" id="TIGR01179">
    <property type="entry name" value="galE"/>
    <property type="match status" value="1"/>
</dbReference>
<gene>
    <name evidence="10" type="ORF">SAMN04489743_3375</name>
</gene>
<dbReference type="AlphaFoldDB" id="A0A1H2B2Z6"/>
<dbReference type="Gene3D" id="3.90.25.10">
    <property type="entry name" value="UDP-galactose 4-epimerase, domain 1"/>
    <property type="match status" value="1"/>
</dbReference>
<evidence type="ECO:0000313" key="10">
    <source>
        <dbReference type="EMBL" id="SDT52339.1"/>
    </source>
</evidence>
<dbReference type="GO" id="GO:0006012">
    <property type="term" value="P:galactose metabolic process"/>
    <property type="evidence" value="ECO:0007669"/>
    <property type="project" value="UniProtKB-UniPathway"/>
</dbReference>
<comment type="similarity">
    <text evidence="3 8">Belongs to the NAD(P)-dependent epimerase/dehydratase family.</text>
</comment>
<evidence type="ECO:0000256" key="3">
    <source>
        <dbReference type="ARBA" id="ARBA00007637"/>
    </source>
</evidence>
<proteinExistence type="inferred from homology"/>
<dbReference type="EC" id="5.1.3.2" evidence="4 8"/>
<organism evidence="10 11">
    <name type="scientific">Pseudarthrobacter equi</name>
    <dbReference type="NCBI Taxonomy" id="728066"/>
    <lineage>
        <taxon>Bacteria</taxon>
        <taxon>Bacillati</taxon>
        <taxon>Actinomycetota</taxon>
        <taxon>Actinomycetes</taxon>
        <taxon>Micrococcales</taxon>
        <taxon>Micrococcaceae</taxon>
        <taxon>Pseudarthrobacter</taxon>
    </lineage>
</organism>
<evidence type="ECO:0000259" key="9">
    <source>
        <dbReference type="Pfam" id="PF16363"/>
    </source>
</evidence>
<sequence length="348" mass="38089">MSEDRTIRILITGGCGYIGSHTILRLLEAGHDITVIDNLSNSLSESLLRVEKLTGRGISFVEGDIADSSCLKRIFDQDDIESVIHFAGHKAVGESVSQPLRYYGNNVSGTLTLLETMDAYGIRNLVFSSSATVYGANPEMPLREDFPLRATNPYGRTKQHIEEILVDLQAADSRWRIALLRYFNPVGAHPSGLIGEDPQGPPNNLFPFVTQVAVGRRDKVSVFGHDYPTPDGTGVRDYIHVMDLAAGHAAALDYLAEHQGLHTWNLGTGQGYSVLEIIHAFEAASGTTVPYEIVERRPGDAPVSLADPSSAFRDLGWTASETLETMCADAWRWQQHNPDGYRASPIPA</sequence>
<evidence type="ECO:0000256" key="6">
    <source>
        <dbReference type="ARBA" id="ARBA00023027"/>
    </source>
</evidence>
<name>A0A1H2B2Z6_9MICC</name>
<keyword evidence="6 8" id="KW-0520">NAD</keyword>
<dbReference type="Pfam" id="PF16363">
    <property type="entry name" value="GDP_Man_Dehyd"/>
    <property type="match status" value="1"/>
</dbReference>
<dbReference type="GO" id="GO:0005829">
    <property type="term" value="C:cytosol"/>
    <property type="evidence" value="ECO:0007669"/>
    <property type="project" value="TreeGrafter"/>
</dbReference>
<evidence type="ECO:0000256" key="8">
    <source>
        <dbReference type="RuleBase" id="RU366046"/>
    </source>
</evidence>
<dbReference type="EMBL" id="LT629779">
    <property type="protein sequence ID" value="SDT52339.1"/>
    <property type="molecule type" value="Genomic_DNA"/>
</dbReference>
<comment type="cofactor">
    <cofactor evidence="2 8">
        <name>NAD(+)</name>
        <dbReference type="ChEBI" id="CHEBI:57540"/>
    </cofactor>
</comment>
<keyword evidence="8" id="KW-0119">Carbohydrate metabolism</keyword>
<dbReference type="InterPro" id="IPR036291">
    <property type="entry name" value="NAD(P)-bd_dom_sf"/>
</dbReference>
<dbReference type="GO" id="GO:0003978">
    <property type="term" value="F:UDP-glucose 4-epimerase activity"/>
    <property type="evidence" value="ECO:0007669"/>
    <property type="project" value="UniProtKB-UniRule"/>
</dbReference>
<comment type="subunit">
    <text evidence="8">Homodimer.</text>
</comment>
<dbReference type="Proteomes" id="UP000198751">
    <property type="component" value="Chromosome I"/>
</dbReference>
<keyword evidence="7 8" id="KW-0413">Isomerase</keyword>
<evidence type="ECO:0000256" key="2">
    <source>
        <dbReference type="ARBA" id="ARBA00001911"/>
    </source>
</evidence>
<dbReference type="NCBIfam" id="NF007956">
    <property type="entry name" value="PRK10675.1"/>
    <property type="match status" value="1"/>
</dbReference>
<comment type="catalytic activity">
    <reaction evidence="1 8">
        <text>UDP-alpha-D-glucose = UDP-alpha-D-galactose</text>
        <dbReference type="Rhea" id="RHEA:22168"/>
        <dbReference type="ChEBI" id="CHEBI:58885"/>
        <dbReference type="ChEBI" id="CHEBI:66914"/>
        <dbReference type="EC" id="5.1.3.2"/>
    </reaction>
</comment>
<evidence type="ECO:0000256" key="1">
    <source>
        <dbReference type="ARBA" id="ARBA00000083"/>
    </source>
</evidence>
<dbReference type="Gene3D" id="3.40.50.720">
    <property type="entry name" value="NAD(P)-binding Rossmann-like Domain"/>
    <property type="match status" value="1"/>
</dbReference>
<feature type="domain" description="NAD(P)-binding" evidence="9">
    <location>
        <begin position="10"/>
        <end position="329"/>
    </location>
</feature>
<reference evidence="11" key="1">
    <citation type="submission" date="2016-10" db="EMBL/GenBank/DDBJ databases">
        <authorList>
            <person name="Varghese N."/>
            <person name="Submissions S."/>
        </authorList>
    </citation>
    <scope>NUCLEOTIDE SEQUENCE [LARGE SCALE GENOMIC DNA]</scope>
    <source>
        <strain evidence="11">IMMIB L-1606</strain>
    </source>
</reference>
<dbReference type="InterPro" id="IPR016040">
    <property type="entry name" value="NAD(P)-bd_dom"/>
</dbReference>
<evidence type="ECO:0000256" key="7">
    <source>
        <dbReference type="ARBA" id="ARBA00023235"/>
    </source>
</evidence>
<evidence type="ECO:0000256" key="4">
    <source>
        <dbReference type="ARBA" id="ARBA00013189"/>
    </source>
</evidence>
<dbReference type="PANTHER" id="PTHR43725">
    <property type="entry name" value="UDP-GLUCOSE 4-EPIMERASE"/>
    <property type="match status" value="1"/>
</dbReference>
<dbReference type="CDD" id="cd05247">
    <property type="entry name" value="UDP_G4E_1_SDR_e"/>
    <property type="match status" value="1"/>
</dbReference>
<dbReference type="SUPFAM" id="SSF51735">
    <property type="entry name" value="NAD(P)-binding Rossmann-fold domains"/>
    <property type="match status" value="1"/>
</dbReference>
<dbReference type="UniPathway" id="UPA00214"/>
<protein>
    <recommendedName>
        <fullName evidence="5 8">UDP-glucose 4-epimerase</fullName>
        <ecNumber evidence="4 8">5.1.3.2</ecNumber>
    </recommendedName>
</protein>
<accession>A0A1H2B2Z6</accession>
<keyword evidence="11" id="KW-1185">Reference proteome</keyword>
<dbReference type="PANTHER" id="PTHR43725:SF47">
    <property type="entry name" value="UDP-GLUCOSE 4-EPIMERASE"/>
    <property type="match status" value="1"/>
</dbReference>